<dbReference type="PANTHER" id="PTHR46586">
    <property type="entry name" value="ANKYRIN REPEAT-CONTAINING PROTEIN"/>
    <property type="match status" value="1"/>
</dbReference>
<name>A0A481ZDR9_9VIRU</name>
<dbReference type="Pfam" id="PF12796">
    <property type="entry name" value="Ank_2"/>
    <property type="match status" value="1"/>
</dbReference>
<sequence length="236" mass="27071">MSSVVESLISLGIEIIKTNKDVDIHSKKLFELQTTSKLLSEKWNELTDQLTEDERIQLSQKDIKELENKLIQMKSAYSKSCMETKVKQGDLEEVRFLGEEGVRSDTYIDISAEEGHFGIVKYILSRHGSKENWETCAIHAAKGGHLNIVKYCSDNIVKGESMFRVGMMRAGMNAAEYGHLDILKFIMLRDVDRDGYLKSAKKGGHQDVIDYCEEQVNMNPFRHMLDYVDRDARDHM</sequence>
<gene>
    <name evidence="1" type="ORF">LCPAC403_03230</name>
</gene>
<dbReference type="EMBL" id="MK500591">
    <property type="protein sequence ID" value="QBK93189.1"/>
    <property type="molecule type" value="Genomic_DNA"/>
</dbReference>
<organism evidence="1">
    <name type="scientific">Pithovirus LCPAC403</name>
    <dbReference type="NCBI Taxonomy" id="2506596"/>
    <lineage>
        <taxon>Viruses</taxon>
        <taxon>Pithoviruses</taxon>
    </lineage>
</organism>
<evidence type="ECO:0000313" key="1">
    <source>
        <dbReference type="EMBL" id="QBK93189.1"/>
    </source>
</evidence>
<dbReference type="InterPro" id="IPR036770">
    <property type="entry name" value="Ankyrin_rpt-contain_sf"/>
</dbReference>
<dbReference type="InterPro" id="IPR052050">
    <property type="entry name" value="SecEffector_AnkRepeat"/>
</dbReference>
<accession>A0A481ZDR9</accession>
<dbReference type="InterPro" id="IPR002110">
    <property type="entry name" value="Ankyrin_rpt"/>
</dbReference>
<dbReference type="SUPFAM" id="SSF48403">
    <property type="entry name" value="Ankyrin repeat"/>
    <property type="match status" value="1"/>
</dbReference>
<protein>
    <submittedName>
        <fullName evidence="1">Ankyrin repeat protein</fullName>
    </submittedName>
</protein>
<proteinExistence type="predicted"/>
<reference evidence="1" key="1">
    <citation type="journal article" date="2019" name="MBio">
        <title>Virus Genomes from Deep Sea Sediments Expand the Ocean Megavirome and Support Independent Origins of Viral Gigantism.</title>
        <authorList>
            <person name="Backstrom D."/>
            <person name="Yutin N."/>
            <person name="Jorgensen S.L."/>
            <person name="Dharamshi J."/>
            <person name="Homa F."/>
            <person name="Zaremba-Niedwiedzka K."/>
            <person name="Spang A."/>
            <person name="Wolf Y.I."/>
            <person name="Koonin E.V."/>
            <person name="Ettema T.J."/>
        </authorList>
    </citation>
    <scope>NUCLEOTIDE SEQUENCE</scope>
</reference>
<dbReference type="PANTHER" id="PTHR46586:SF3">
    <property type="entry name" value="ANKYRIN REPEAT-CONTAINING PROTEIN"/>
    <property type="match status" value="1"/>
</dbReference>
<dbReference type="Gene3D" id="1.25.40.20">
    <property type="entry name" value="Ankyrin repeat-containing domain"/>
    <property type="match status" value="1"/>
</dbReference>